<keyword evidence="1" id="KW-0812">Transmembrane</keyword>
<keyword evidence="1" id="KW-1133">Transmembrane helix</keyword>
<keyword evidence="1" id="KW-0472">Membrane</keyword>
<evidence type="ECO:0000313" key="2">
    <source>
        <dbReference type="EMBL" id="GEP70783.1"/>
    </source>
</evidence>
<accession>A0A512PHY0</accession>
<reference evidence="2 3" key="1">
    <citation type="submission" date="2019-07" db="EMBL/GenBank/DDBJ databases">
        <title>Whole genome shotgun sequence of Cellulomonas soli NBRC 109434.</title>
        <authorList>
            <person name="Hosoyama A."/>
            <person name="Uohara A."/>
            <person name="Ohji S."/>
            <person name="Ichikawa N."/>
        </authorList>
    </citation>
    <scope>NUCLEOTIDE SEQUENCE [LARGE SCALE GENOMIC DNA]</scope>
    <source>
        <strain evidence="2 3">NBRC 109434</strain>
    </source>
</reference>
<evidence type="ECO:0000256" key="1">
    <source>
        <dbReference type="SAM" id="Phobius"/>
    </source>
</evidence>
<dbReference type="Proteomes" id="UP000321798">
    <property type="component" value="Unassembled WGS sequence"/>
</dbReference>
<dbReference type="EMBL" id="BKAL01000015">
    <property type="protein sequence ID" value="GEP70783.1"/>
    <property type="molecule type" value="Genomic_DNA"/>
</dbReference>
<keyword evidence="3" id="KW-1185">Reference proteome</keyword>
<evidence type="ECO:0000313" key="3">
    <source>
        <dbReference type="Proteomes" id="UP000321798"/>
    </source>
</evidence>
<gene>
    <name evidence="2" type="ORF">CSO01_34980</name>
</gene>
<dbReference type="AlphaFoldDB" id="A0A512PHY0"/>
<comment type="caution">
    <text evidence="2">The sequence shown here is derived from an EMBL/GenBank/DDBJ whole genome shotgun (WGS) entry which is preliminary data.</text>
</comment>
<feature type="transmembrane region" description="Helical" evidence="1">
    <location>
        <begin position="47"/>
        <end position="67"/>
    </location>
</feature>
<organism evidence="2 3">
    <name type="scientific">Cellulomonas soli</name>
    <dbReference type="NCBI Taxonomy" id="931535"/>
    <lineage>
        <taxon>Bacteria</taxon>
        <taxon>Bacillati</taxon>
        <taxon>Actinomycetota</taxon>
        <taxon>Actinomycetes</taxon>
        <taxon>Micrococcales</taxon>
        <taxon>Cellulomonadaceae</taxon>
        <taxon>Cellulomonas</taxon>
    </lineage>
</organism>
<sequence length="99" mass="11140">MQYRVNPSWPPPPDGWRPSPRWSTTTRIYPRRGWSSWDRTPHPSGRALGWSVAGLIIGSMLNLWFVFSLTLPLLGEVATTIRVEYGAGTVSTVETEQTP</sequence>
<name>A0A512PHY0_9CELL</name>
<protein>
    <submittedName>
        <fullName evidence="2">Uncharacterized protein</fullName>
    </submittedName>
</protein>
<proteinExistence type="predicted"/>